<feature type="transmembrane region" description="Helical" evidence="1">
    <location>
        <begin position="199"/>
        <end position="218"/>
    </location>
</feature>
<protein>
    <recommendedName>
        <fullName evidence="4">Glycosyltransferase RgtA/B/C/D-like domain-containing protein</fullName>
    </recommendedName>
</protein>
<evidence type="ECO:0000256" key="1">
    <source>
        <dbReference type="SAM" id="Phobius"/>
    </source>
</evidence>
<organism evidence="2 3">
    <name type="scientific">Chloroherpeton thalassium (strain ATCC 35110 / GB-78)</name>
    <dbReference type="NCBI Taxonomy" id="517418"/>
    <lineage>
        <taxon>Bacteria</taxon>
        <taxon>Pseudomonadati</taxon>
        <taxon>Chlorobiota</taxon>
        <taxon>Chlorobiia</taxon>
        <taxon>Chlorobiales</taxon>
        <taxon>Chloroherpetonaceae</taxon>
        <taxon>Chloroherpeton</taxon>
    </lineage>
</organism>
<sequence>MFQNQHHFYYLLFSILILLFIASSSDIGMNDYFFWVSEGFILNEYWLHGAFHNTYTINPYFPPNAFSQIFIALMSVIIHPFQAAQLLILIAVLLVFSGIYFYMKLSSPQQSRTNAAVAFAFTLNYTFFMGNMNYYFGFGVAFLAYYIIRKNDLLNKSPLKILNVFILSILFLISYASHFFSIAILGLLLVIHVFRQKSYRALIPMGIAALPVTIFLRIM</sequence>
<accession>B3QSK4</accession>
<keyword evidence="1" id="KW-0472">Membrane</keyword>
<dbReference type="Proteomes" id="UP000001208">
    <property type="component" value="Chromosome"/>
</dbReference>
<dbReference type="EMBL" id="CP001100">
    <property type="protein sequence ID" value="ACF14051.1"/>
    <property type="molecule type" value="Genomic_DNA"/>
</dbReference>
<dbReference type="STRING" id="517418.Ctha_1593"/>
<evidence type="ECO:0000313" key="2">
    <source>
        <dbReference type="EMBL" id="ACF14051.1"/>
    </source>
</evidence>
<dbReference type="HOGENOM" id="CLU_1259577_0_0_10"/>
<feature type="transmembrane region" description="Helical" evidence="1">
    <location>
        <begin position="160"/>
        <end position="193"/>
    </location>
</feature>
<keyword evidence="3" id="KW-1185">Reference proteome</keyword>
<evidence type="ECO:0000313" key="3">
    <source>
        <dbReference type="Proteomes" id="UP000001208"/>
    </source>
</evidence>
<dbReference type="RefSeq" id="WP_012500135.1">
    <property type="nucleotide sequence ID" value="NC_011026.1"/>
</dbReference>
<reference evidence="2 3" key="1">
    <citation type="submission" date="2008-06" db="EMBL/GenBank/DDBJ databases">
        <title>Complete sequence of Chloroherpeton thalassium ATCC 35110.</title>
        <authorList>
            <consortium name="US DOE Joint Genome Institute"/>
            <person name="Lucas S."/>
            <person name="Copeland A."/>
            <person name="Lapidus A."/>
            <person name="Glavina del Rio T."/>
            <person name="Dalin E."/>
            <person name="Tice H."/>
            <person name="Bruce D."/>
            <person name="Goodwin L."/>
            <person name="Pitluck S."/>
            <person name="Schmutz J."/>
            <person name="Larimer F."/>
            <person name="Land M."/>
            <person name="Hauser L."/>
            <person name="Kyrpides N."/>
            <person name="Mikhailova N."/>
            <person name="Liu Z."/>
            <person name="Li T."/>
            <person name="Zhao F."/>
            <person name="Overmann J."/>
            <person name="Bryant D.A."/>
            <person name="Richardson P."/>
        </authorList>
    </citation>
    <scope>NUCLEOTIDE SEQUENCE [LARGE SCALE GENOMIC DNA]</scope>
    <source>
        <strain evidence="3">ATCC 35110 / GB-78</strain>
    </source>
</reference>
<feature type="transmembrane region" description="Helical" evidence="1">
    <location>
        <begin position="7"/>
        <end position="25"/>
    </location>
</feature>
<keyword evidence="1" id="KW-0812">Transmembrane</keyword>
<dbReference type="AlphaFoldDB" id="B3QSK4"/>
<feature type="transmembrane region" description="Helical" evidence="1">
    <location>
        <begin position="86"/>
        <end position="103"/>
    </location>
</feature>
<name>B3QSK4_CHLT3</name>
<evidence type="ECO:0008006" key="4">
    <source>
        <dbReference type="Google" id="ProtNLM"/>
    </source>
</evidence>
<gene>
    <name evidence="2" type="ordered locus">Ctha_1593</name>
</gene>
<keyword evidence="1" id="KW-1133">Transmembrane helix</keyword>
<feature type="transmembrane region" description="Helical" evidence="1">
    <location>
        <begin position="60"/>
        <end position="79"/>
    </location>
</feature>
<proteinExistence type="predicted"/>
<feature type="transmembrane region" description="Helical" evidence="1">
    <location>
        <begin position="123"/>
        <end position="148"/>
    </location>
</feature>
<dbReference type="KEGG" id="cts:Ctha_1593"/>